<gene>
    <name evidence="2" type="ORF">PGTG_09521</name>
</gene>
<sequence>MDAAVVRHISTAHSQDGRLALCRQPCQLSSGQEIKIARGLPERPTFDSPRPKPPAFL</sequence>
<dbReference type="GeneID" id="10532495"/>
<protein>
    <submittedName>
        <fullName evidence="2">Uncharacterized protein</fullName>
    </submittedName>
</protein>
<evidence type="ECO:0000313" key="2">
    <source>
        <dbReference type="EMBL" id="EFP83808.2"/>
    </source>
</evidence>
<accession>E3KHN3</accession>
<evidence type="ECO:0000256" key="1">
    <source>
        <dbReference type="SAM" id="MobiDB-lite"/>
    </source>
</evidence>
<keyword evidence="3" id="KW-1185">Reference proteome</keyword>
<reference evidence="3" key="2">
    <citation type="journal article" date="2011" name="Proc. Natl. Acad. Sci. U.S.A.">
        <title>Obligate biotrophy features unraveled by the genomic analysis of rust fungi.</title>
        <authorList>
            <person name="Duplessis S."/>
            <person name="Cuomo C.A."/>
            <person name="Lin Y.-C."/>
            <person name="Aerts A."/>
            <person name="Tisserant E."/>
            <person name="Veneault-Fourrey C."/>
            <person name="Joly D.L."/>
            <person name="Hacquard S."/>
            <person name="Amselem J."/>
            <person name="Cantarel B.L."/>
            <person name="Chiu R."/>
            <person name="Coutinho P.M."/>
            <person name="Feau N."/>
            <person name="Field M."/>
            <person name="Frey P."/>
            <person name="Gelhaye E."/>
            <person name="Goldberg J."/>
            <person name="Grabherr M.G."/>
            <person name="Kodira C.D."/>
            <person name="Kohler A."/>
            <person name="Kuees U."/>
            <person name="Lindquist E.A."/>
            <person name="Lucas S.M."/>
            <person name="Mago R."/>
            <person name="Mauceli E."/>
            <person name="Morin E."/>
            <person name="Murat C."/>
            <person name="Pangilinan J.L."/>
            <person name="Park R."/>
            <person name="Pearson M."/>
            <person name="Quesneville H."/>
            <person name="Rouhier N."/>
            <person name="Sakthikumar S."/>
            <person name="Salamov A.A."/>
            <person name="Schmutz J."/>
            <person name="Selles B."/>
            <person name="Shapiro H."/>
            <person name="Tanguay P."/>
            <person name="Tuskan G.A."/>
            <person name="Henrissat B."/>
            <person name="Van de Peer Y."/>
            <person name="Rouze P."/>
            <person name="Ellis J.G."/>
            <person name="Dodds P.N."/>
            <person name="Schein J.E."/>
            <person name="Zhong S."/>
            <person name="Hamelin R.C."/>
            <person name="Grigoriev I.V."/>
            <person name="Szabo L.J."/>
            <person name="Martin F."/>
        </authorList>
    </citation>
    <scope>NUCLEOTIDE SEQUENCE [LARGE SCALE GENOMIC DNA]</scope>
    <source>
        <strain evidence="3">CRL 75-36-700-3 / race SCCL</strain>
    </source>
</reference>
<organism evidence="2 3">
    <name type="scientific">Puccinia graminis f. sp. tritici (strain CRL 75-36-700-3 / race SCCL)</name>
    <name type="common">Black stem rust fungus</name>
    <dbReference type="NCBI Taxonomy" id="418459"/>
    <lineage>
        <taxon>Eukaryota</taxon>
        <taxon>Fungi</taxon>
        <taxon>Dikarya</taxon>
        <taxon>Basidiomycota</taxon>
        <taxon>Pucciniomycotina</taxon>
        <taxon>Pucciniomycetes</taxon>
        <taxon>Pucciniales</taxon>
        <taxon>Pucciniaceae</taxon>
        <taxon>Puccinia</taxon>
    </lineage>
</organism>
<proteinExistence type="predicted"/>
<evidence type="ECO:0000313" key="3">
    <source>
        <dbReference type="Proteomes" id="UP000008783"/>
    </source>
</evidence>
<dbReference type="KEGG" id="pgr:PGTG_09521"/>
<feature type="region of interest" description="Disordered" evidence="1">
    <location>
        <begin position="37"/>
        <end position="57"/>
    </location>
</feature>
<dbReference type="RefSeq" id="XP_003328227.2">
    <property type="nucleotide sequence ID" value="XM_003328179.2"/>
</dbReference>
<name>E3KHN3_PUCGT</name>
<dbReference type="EMBL" id="DS178287">
    <property type="protein sequence ID" value="EFP83808.2"/>
    <property type="molecule type" value="Genomic_DNA"/>
</dbReference>
<dbReference type="VEuPathDB" id="FungiDB:PGTG_09521"/>
<dbReference type="InParanoid" id="E3KHN3"/>
<dbReference type="AlphaFoldDB" id="E3KHN3"/>
<dbReference type="HOGENOM" id="CLU_2997504_0_0_1"/>
<dbReference type="Proteomes" id="UP000008783">
    <property type="component" value="Unassembled WGS sequence"/>
</dbReference>
<reference key="1">
    <citation type="submission" date="2007-01" db="EMBL/GenBank/DDBJ databases">
        <title>The Genome Sequence of Puccinia graminis f. sp. tritici Strain CRL 75-36-700-3.</title>
        <authorList>
            <consortium name="The Broad Institute Genome Sequencing Platform"/>
            <person name="Birren B."/>
            <person name="Lander E."/>
            <person name="Galagan J."/>
            <person name="Nusbaum C."/>
            <person name="Devon K."/>
            <person name="Cuomo C."/>
            <person name="Jaffe D."/>
            <person name="Butler J."/>
            <person name="Alvarez P."/>
            <person name="Gnerre S."/>
            <person name="Grabherr M."/>
            <person name="Mauceli E."/>
            <person name="Brockman W."/>
            <person name="Young S."/>
            <person name="LaButti K."/>
            <person name="Sykes S."/>
            <person name="DeCaprio D."/>
            <person name="Crawford M."/>
            <person name="Koehrsen M."/>
            <person name="Engels R."/>
            <person name="Montgomery P."/>
            <person name="Pearson M."/>
            <person name="Howarth C."/>
            <person name="Larson L."/>
            <person name="White J."/>
            <person name="Zeng Q."/>
            <person name="Kodira C."/>
            <person name="Yandava C."/>
            <person name="Alvarado L."/>
            <person name="O'Leary S."/>
            <person name="Szabo L."/>
            <person name="Dean R."/>
            <person name="Schein J."/>
        </authorList>
    </citation>
    <scope>NUCLEOTIDE SEQUENCE</scope>
    <source>
        <strain>CRL 75-36-700-3</strain>
    </source>
</reference>